<keyword evidence="12" id="KW-1185">Reference proteome</keyword>
<dbReference type="Gene3D" id="2.120.10.30">
    <property type="entry name" value="TolB, C-terminal domain"/>
    <property type="match status" value="1"/>
</dbReference>
<evidence type="ECO:0000256" key="3">
    <source>
        <dbReference type="ARBA" id="ARBA00022490"/>
    </source>
</evidence>
<feature type="signal peptide" evidence="9">
    <location>
        <begin position="1"/>
        <end position="19"/>
    </location>
</feature>
<dbReference type="RefSeq" id="WP_187256223.1">
    <property type="nucleotide sequence ID" value="NZ_JBHULF010000014.1"/>
</dbReference>
<evidence type="ECO:0000256" key="5">
    <source>
        <dbReference type="ARBA" id="ARBA00022801"/>
    </source>
</evidence>
<dbReference type="SMART" id="SM00245">
    <property type="entry name" value="TSPc"/>
    <property type="match status" value="1"/>
</dbReference>
<dbReference type="PANTHER" id="PTHR43253:SF1">
    <property type="entry name" value="TRICORN PROTEASE HOMOLOG 2-RELATED"/>
    <property type="match status" value="1"/>
</dbReference>
<gene>
    <name evidence="11" type="ORF">BC349_07535</name>
</gene>
<dbReference type="SUPFAM" id="SSF50969">
    <property type="entry name" value="YVTN repeat-like/Quinoprotein amine dehydrogenase"/>
    <property type="match status" value="1"/>
</dbReference>
<evidence type="ECO:0000256" key="9">
    <source>
        <dbReference type="SAM" id="SignalP"/>
    </source>
</evidence>
<dbReference type="InterPro" id="IPR011044">
    <property type="entry name" value="Quino_amine_DH_bsu"/>
</dbReference>
<dbReference type="EMBL" id="MBUA01000012">
    <property type="protein sequence ID" value="MBC6490879.1"/>
    <property type="molecule type" value="Genomic_DNA"/>
</dbReference>
<evidence type="ECO:0000256" key="1">
    <source>
        <dbReference type="ARBA" id="ARBA00004496"/>
    </source>
</evidence>
<sequence length="1095" mass="122976">MKLLFTTLLLAGSISQALAQDNPLWMRYPAISPDGKTIAFGYKGDIYRVDAGGGIAVPLTIHEAHDMMPVWSRDGKTIAFASDRHGNFDVFSMPATGGTPTRLTHHSAPDFPYDFSPDNQQVIFGSARNIPEKNIRFYSPRLFMNLYSVSVEGGRNILISSAGMENAHYNSKGTQIVFQDRKGYEDAWRKHHNSSVTRDIWVMETASNSFRKISGYEGEDREPVFSHDDEFVYYLSEKNGAQNIFKAPVRNRMAEQQLTTLARHPVRHLSISRDNTLCFTYDGEVYTLKEGGQPQKLNVQIFNDGRAGVTKNVSINGNVTQFELSPNGKEIAFVTRGEIFVTSVEGTQTKRITNTPQQERMVQWSPDGRSLLYAAERNDNWDIYRATISRKEEPYFYASTVITEEPLIATKEEEYQPKFSPDGKEIAYVAERNVLKVYNTSSKQTRTVLPAGRNYSYADGDWDFNWSPDGKWIISDDADGNMFSGNMAMIKADGSNGIMHPLKSGFGQGNLKWAMDGKVITWTSAREGRKSLALQGSREVDIYAGFLDQELFDKFKLSKEEYSLLKEKEDKEKAEKEKETKISVNDAGKNGKKTNTPSATASATPEWKPLTEDLENRVARLTINSSSIADFAVNNDGSKIYYLASFEKGYDLWVTEPRTRETKILAKLGGTPSGIRLSKDGKSIFVTNRGSLVKVDEAGKVSPIAINGEMVLNAEKEREYIYDHAWRQVQKKFYDPNIHGIDWKGLKADYARFLPHISNNYDYQELLSELLGELNASHTGGRYSPQMQNPDATAALGLLYDEAITGNGLKITEVIAGGPLDKSSSKIKTGVIIEKIDGEAITEKNDWSVFLNRKEGKNTLLSLLDPVTGKRWEETVKPISFQEESGLMYKRWVKKMDEMVNKLSGGKVGYVHVQGMNDGSFRSTYDAVMGKNYDKEALIVDTRFNGGGWLHDDLYQFLSGKRYLDFAPQGNRLKDAEPVGRWTKPSCVVMSESNYSDAFIFPYIYKQNGVGKLIGMPVPGTGTAVWWEQQIDPTIVFGIPMIATIGKENRPTENLQLEPDIRVPLSYEDFLNGKDPQIETAVKEMLKTIGEKKGF</sequence>
<feature type="chain" id="PRO_5045321195" description="Tricorn protease homolog" evidence="9">
    <location>
        <begin position="20"/>
        <end position="1095"/>
    </location>
</feature>
<dbReference type="Pfam" id="PF07676">
    <property type="entry name" value="PD40"/>
    <property type="match status" value="2"/>
</dbReference>
<dbReference type="Gene3D" id="2.120.10.60">
    <property type="entry name" value="Tricorn protease N-terminal domain"/>
    <property type="match status" value="2"/>
</dbReference>
<dbReference type="EC" id="3.4.21.-" evidence="7"/>
<dbReference type="PIRSF" id="PIRSF036421">
    <property type="entry name" value="Tricorn_protease"/>
    <property type="match status" value="1"/>
</dbReference>
<feature type="domain" description="Tail specific protease" evidence="10">
    <location>
        <begin position="856"/>
        <end position="1064"/>
    </location>
</feature>
<dbReference type="InterPro" id="IPR011042">
    <property type="entry name" value="6-blade_b-propeller_TolB-like"/>
</dbReference>
<dbReference type="PANTHER" id="PTHR43253">
    <property type="entry name" value="TRICORN PROTEASE HOMOLOG 2-RELATED"/>
    <property type="match status" value="1"/>
</dbReference>
<protein>
    <recommendedName>
        <fullName evidence="7">Tricorn protease homolog</fullName>
        <ecNumber evidence="7">3.4.21.-</ecNumber>
    </recommendedName>
</protein>
<dbReference type="InterPro" id="IPR029045">
    <property type="entry name" value="ClpP/crotonase-like_dom_sf"/>
</dbReference>
<comment type="subcellular location">
    <subcellularLocation>
        <location evidence="1 7">Cytoplasm</location>
    </subcellularLocation>
</comment>
<proteinExistence type="inferred from homology"/>
<comment type="similarity">
    <text evidence="2 7">Belongs to the peptidase S41B family.</text>
</comment>
<evidence type="ECO:0000256" key="7">
    <source>
        <dbReference type="PIRNR" id="PIRNR036421"/>
    </source>
</evidence>
<keyword evidence="6 7" id="KW-0720">Serine protease</keyword>
<evidence type="ECO:0000256" key="2">
    <source>
        <dbReference type="ARBA" id="ARBA00008524"/>
    </source>
</evidence>
<keyword evidence="3 7" id="KW-0963">Cytoplasm</keyword>
<comment type="function">
    <text evidence="7">Degrades oligopeptides.</text>
</comment>
<feature type="region of interest" description="Disordered" evidence="8">
    <location>
        <begin position="567"/>
        <end position="606"/>
    </location>
</feature>
<dbReference type="InterPro" id="IPR036034">
    <property type="entry name" value="PDZ_sf"/>
</dbReference>
<evidence type="ECO:0000313" key="12">
    <source>
        <dbReference type="Proteomes" id="UP000765802"/>
    </source>
</evidence>
<evidence type="ECO:0000259" key="10">
    <source>
        <dbReference type="SMART" id="SM00245"/>
    </source>
</evidence>
<evidence type="ECO:0000256" key="4">
    <source>
        <dbReference type="ARBA" id="ARBA00022670"/>
    </source>
</evidence>
<dbReference type="SUPFAM" id="SSF52096">
    <property type="entry name" value="ClpP/crotonase"/>
    <property type="match status" value="1"/>
</dbReference>
<reference evidence="11 12" key="1">
    <citation type="submission" date="2016-07" db="EMBL/GenBank/DDBJ databases">
        <title>Genome analysis of Flavihumibacter stibioxidans YS-17.</title>
        <authorList>
            <person name="Shi K."/>
            <person name="Han Y."/>
            <person name="Wang G."/>
        </authorList>
    </citation>
    <scope>NUCLEOTIDE SEQUENCE [LARGE SCALE GENOMIC DNA]</scope>
    <source>
        <strain evidence="11 12">YS-17</strain>
    </source>
</reference>
<dbReference type="SUPFAM" id="SSF50156">
    <property type="entry name" value="PDZ domain-like"/>
    <property type="match status" value="1"/>
</dbReference>
<dbReference type="Proteomes" id="UP000765802">
    <property type="component" value="Unassembled WGS sequence"/>
</dbReference>
<dbReference type="InterPro" id="IPR015943">
    <property type="entry name" value="WD40/YVTN_repeat-like_dom_sf"/>
</dbReference>
<keyword evidence="9" id="KW-0732">Signal</keyword>
<evidence type="ECO:0000256" key="6">
    <source>
        <dbReference type="ARBA" id="ARBA00022825"/>
    </source>
</evidence>
<dbReference type="InterPro" id="IPR005151">
    <property type="entry name" value="Tail-specific_protease"/>
</dbReference>
<dbReference type="Pfam" id="PF03572">
    <property type="entry name" value="Peptidase_S41"/>
    <property type="match status" value="1"/>
</dbReference>
<feature type="compositionally biased region" description="Low complexity" evidence="8">
    <location>
        <begin position="596"/>
        <end position="605"/>
    </location>
</feature>
<accession>A0ABR7M778</accession>
<dbReference type="SUPFAM" id="SSF82171">
    <property type="entry name" value="DPP6 N-terminal domain-like"/>
    <property type="match status" value="1"/>
</dbReference>
<dbReference type="InterPro" id="IPR011659">
    <property type="entry name" value="WD40"/>
</dbReference>
<dbReference type="SUPFAM" id="SSF69304">
    <property type="entry name" value="Tricorn protease N-terminal domain"/>
    <property type="match status" value="1"/>
</dbReference>
<name>A0ABR7M778_9BACT</name>
<feature type="compositionally biased region" description="Basic and acidic residues" evidence="8">
    <location>
        <begin position="567"/>
        <end position="581"/>
    </location>
</feature>
<dbReference type="Gene3D" id="2.130.10.10">
    <property type="entry name" value="YVTN repeat-like/Quinoprotein amine dehydrogenase"/>
    <property type="match status" value="1"/>
</dbReference>
<dbReference type="Pfam" id="PF26549">
    <property type="entry name" value="Tricorn_N"/>
    <property type="match status" value="1"/>
</dbReference>
<keyword evidence="5 7" id="KW-0378">Hydrolase</keyword>
<organism evidence="11 12">
    <name type="scientific">Flavihumibacter stibioxidans</name>
    <dbReference type="NCBI Taxonomy" id="1834163"/>
    <lineage>
        <taxon>Bacteria</taxon>
        <taxon>Pseudomonadati</taxon>
        <taxon>Bacteroidota</taxon>
        <taxon>Chitinophagia</taxon>
        <taxon>Chitinophagales</taxon>
        <taxon>Chitinophagaceae</taxon>
        <taxon>Flavihumibacter</taxon>
    </lineage>
</organism>
<keyword evidence="4 7" id="KW-0645">Protease</keyword>
<dbReference type="InterPro" id="IPR028204">
    <property type="entry name" value="Tricorn_C1"/>
</dbReference>
<dbReference type="Gene3D" id="3.30.750.44">
    <property type="match status" value="1"/>
</dbReference>
<evidence type="ECO:0000256" key="8">
    <source>
        <dbReference type="SAM" id="MobiDB-lite"/>
    </source>
</evidence>
<evidence type="ECO:0000313" key="11">
    <source>
        <dbReference type="EMBL" id="MBC6490879.1"/>
    </source>
</evidence>
<dbReference type="CDD" id="cd07562">
    <property type="entry name" value="Peptidase_S41_TRI"/>
    <property type="match status" value="1"/>
</dbReference>
<dbReference type="Pfam" id="PF14684">
    <property type="entry name" value="Tricorn_C1"/>
    <property type="match status" value="1"/>
</dbReference>
<dbReference type="InterPro" id="IPR012393">
    <property type="entry name" value="Tricorn_protease"/>
</dbReference>
<dbReference type="Gene3D" id="3.90.226.10">
    <property type="entry name" value="2-enoyl-CoA Hydratase, Chain A, domain 1"/>
    <property type="match status" value="1"/>
</dbReference>
<comment type="caution">
    <text evidence="11">The sequence shown here is derived from an EMBL/GenBank/DDBJ whole genome shotgun (WGS) entry which is preliminary data.</text>
</comment>